<reference evidence="1 4" key="3">
    <citation type="submission" date="2020-10" db="EMBL/GenBank/DDBJ databases">
        <title>Ca. Dormibacterota MAGs.</title>
        <authorList>
            <person name="Montgomery K."/>
        </authorList>
    </citation>
    <scope>NUCLEOTIDE SEQUENCE [LARGE SCALE GENOMIC DNA]</scope>
    <source>
        <strain evidence="1">SC8812_S17_18</strain>
    </source>
</reference>
<evidence type="ECO:0000313" key="1">
    <source>
        <dbReference type="EMBL" id="MBJ7593823.1"/>
    </source>
</evidence>
<gene>
    <name evidence="2" type="ORF">DLM65_15545</name>
    <name evidence="1" type="ORF">JF886_03005</name>
</gene>
<reference evidence="2 3" key="1">
    <citation type="journal article" date="2017" name="Nature">
        <title>Atmospheric trace gases support primary production in Antarctic desert surface soil.</title>
        <authorList>
            <person name="Ji M."/>
            <person name="Greening C."/>
            <person name="Vanwonterghem I."/>
            <person name="Carere C.R."/>
            <person name="Bay S.K."/>
            <person name="Steen J.A."/>
            <person name="Montgomery K."/>
            <person name="Lines T."/>
            <person name="Beardall J."/>
            <person name="van Dorst J."/>
            <person name="Snape I."/>
            <person name="Stott M.B."/>
            <person name="Hugenholtz P."/>
            <person name="Ferrari B.C."/>
        </authorList>
    </citation>
    <scope>NUCLEOTIDE SEQUENCE [LARGE SCALE GENOMIC DNA]</scope>
    <source>
        <strain evidence="2">RRmetagenome_bin12</strain>
    </source>
</reference>
<evidence type="ECO:0000313" key="4">
    <source>
        <dbReference type="Proteomes" id="UP000606991"/>
    </source>
</evidence>
<dbReference type="EMBL" id="QHBU01000299">
    <property type="protein sequence ID" value="PZR77472.1"/>
    <property type="molecule type" value="Genomic_DNA"/>
</dbReference>
<name>A0A2W5YX81_9BACT</name>
<proteinExistence type="predicted"/>
<dbReference type="Proteomes" id="UP000248724">
    <property type="component" value="Unassembled WGS sequence"/>
</dbReference>
<dbReference type="RefSeq" id="WP_337309472.1">
    <property type="nucleotide sequence ID" value="NZ_JAEKNS010000038.1"/>
</dbReference>
<accession>A0A934N4G4</accession>
<protein>
    <submittedName>
        <fullName evidence="2">Uncharacterized protein</fullName>
    </submittedName>
</protein>
<dbReference type="EMBL" id="JAEKNS010000038">
    <property type="protein sequence ID" value="MBJ7593823.1"/>
    <property type="molecule type" value="Genomic_DNA"/>
</dbReference>
<evidence type="ECO:0000313" key="2">
    <source>
        <dbReference type="EMBL" id="PZR77472.1"/>
    </source>
</evidence>
<evidence type="ECO:0000313" key="3">
    <source>
        <dbReference type="Proteomes" id="UP000248724"/>
    </source>
</evidence>
<comment type="caution">
    <text evidence="2">The sequence shown here is derived from an EMBL/GenBank/DDBJ whole genome shotgun (WGS) entry which is preliminary data.</text>
</comment>
<accession>A0A2W5YX81</accession>
<dbReference type="Proteomes" id="UP000606991">
    <property type="component" value="Unassembled WGS sequence"/>
</dbReference>
<dbReference type="AlphaFoldDB" id="A0A2W5YX81"/>
<sequence>MSSQPGKVIDATLRFARSNPELLAYANDNAGQLAMPVDDLLRQAIDRVAAMRASERPQRFTGQGRPLLRAI</sequence>
<reference evidence="2" key="2">
    <citation type="submission" date="2018-05" db="EMBL/GenBank/DDBJ databases">
        <authorList>
            <person name="Ferrari B."/>
        </authorList>
    </citation>
    <scope>NUCLEOTIDE SEQUENCE</scope>
    <source>
        <strain evidence="2">RRmetagenome_bin12</strain>
    </source>
</reference>
<organism evidence="2 3">
    <name type="scientific">Candidatus Aeolococcus gillhamiae</name>
    <dbReference type="NCBI Taxonomy" id="3127015"/>
    <lineage>
        <taxon>Bacteria</taxon>
        <taxon>Bacillati</taxon>
        <taxon>Candidatus Dormiibacterota</taxon>
        <taxon>Candidatus Dormibacteria</taxon>
        <taxon>Candidatus Aeolococcales</taxon>
        <taxon>Candidatus Aeolococcaceae</taxon>
        <taxon>Candidatus Aeolococcus</taxon>
    </lineage>
</organism>